<gene>
    <name evidence="1" type="ORF">Nkreftii_001343</name>
</gene>
<evidence type="ECO:0000313" key="2">
    <source>
        <dbReference type="Proteomes" id="UP000593737"/>
    </source>
</evidence>
<name>A0A7S8IYY7_9BACT</name>
<proteinExistence type="predicted"/>
<organism evidence="1 2">
    <name type="scientific">Candidatus Nitrospira kreftii</name>
    <dbReference type="NCBI Taxonomy" id="2652173"/>
    <lineage>
        <taxon>Bacteria</taxon>
        <taxon>Pseudomonadati</taxon>
        <taxon>Nitrospirota</taxon>
        <taxon>Nitrospiria</taxon>
        <taxon>Nitrospirales</taxon>
        <taxon>Nitrospiraceae</taxon>
        <taxon>Nitrospira</taxon>
    </lineage>
</organism>
<reference evidence="1 2" key="1">
    <citation type="journal article" date="2020" name="ISME J.">
        <title>Enrichment and physiological characterization of a novel comammox Nitrospira indicates ammonium inhibition of complete nitrification.</title>
        <authorList>
            <person name="Sakoula D."/>
            <person name="Koch H."/>
            <person name="Frank J."/>
            <person name="Jetten M.S.M."/>
            <person name="van Kessel M.A.H.J."/>
            <person name="Lucker S."/>
        </authorList>
    </citation>
    <scope>NUCLEOTIDE SEQUENCE [LARGE SCALE GENOMIC DNA]</scope>
    <source>
        <strain evidence="1">Comreactor17</strain>
    </source>
</reference>
<dbReference type="AlphaFoldDB" id="A0A7S8IYY7"/>
<sequence length="289" mass="31440">MTRLAFASFGLILTFIFLPCLPIPATSQALPDSSLNGPQPTTVLVRVVAQGAMVLGREVGGARVTITDMATGSILATGLQQGEAGDQNQIMRTPHMMEEPIYSSRPSAAFTTTLQLQRPTLVEISAEGPLAYPTALQRTSQTLLLIPGQDLTNDGIVLHLYGYLIHIEQPQPREPLIAKDDVKLRASVRTLSGSLVRPHGDWDSRKIRIYGELLIGDRVIERLQMFYDEGSRSFEAPFFVPPSKDVPDGITLRVIAADLSTGNSGLSQVNYPVLSERLPLKPSAGRLLD</sequence>
<dbReference type="KEGG" id="nkf:Nkreftii_001343"/>
<protein>
    <submittedName>
        <fullName evidence="1">Uncharacterized protein</fullName>
    </submittedName>
</protein>
<dbReference type="Proteomes" id="UP000593737">
    <property type="component" value="Chromosome"/>
</dbReference>
<evidence type="ECO:0000313" key="1">
    <source>
        <dbReference type="EMBL" id="QPD03569.1"/>
    </source>
</evidence>
<dbReference type="EMBL" id="CP047423">
    <property type="protein sequence ID" value="QPD03569.1"/>
    <property type="molecule type" value="Genomic_DNA"/>
</dbReference>
<accession>A0A7S8IYY7</accession>